<dbReference type="EMBL" id="CP030840">
    <property type="protein sequence ID" value="AXC15022.1"/>
    <property type="molecule type" value="Genomic_DNA"/>
</dbReference>
<dbReference type="OrthoDB" id="574542at2"/>
<dbReference type="GO" id="GO:0003677">
    <property type="term" value="F:DNA binding"/>
    <property type="evidence" value="ECO:0007669"/>
    <property type="project" value="InterPro"/>
</dbReference>
<dbReference type="RefSeq" id="WP_114209672.1">
    <property type="nucleotide sequence ID" value="NZ_CP030840.1"/>
</dbReference>
<dbReference type="InterPro" id="IPR047650">
    <property type="entry name" value="Transpos_IS110"/>
</dbReference>
<evidence type="ECO:0000313" key="2">
    <source>
        <dbReference type="EMBL" id="AXC15022.1"/>
    </source>
</evidence>
<name>A0A2Z5G6Z7_9BACT</name>
<dbReference type="KEGG" id="abas:ACPOL_5776"/>
<keyword evidence="3" id="KW-1185">Reference proteome</keyword>
<proteinExistence type="predicted"/>
<sequence>MSKQIVALGKPAVSTEKYPDRQVKKLFCGIDIGAETLAIAVMEVDHPWVQREFANTVAGHKALLNWLGKMKAPVRVSLEATGIYSMDLALALDATEFVEVAVLNPKRVHDFARTLRRSKTDSADAQVLAEFSLRMPFAAWQKPSQSALALRAISRHLEALVVQQRREGNRLHAAERSLATPRCVIADLKRSLAGVDRAHREAAP</sequence>
<dbReference type="GO" id="GO:0006313">
    <property type="term" value="P:DNA transposition"/>
    <property type="evidence" value="ECO:0007669"/>
    <property type="project" value="InterPro"/>
</dbReference>
<dbReference type="Pfam" id="PF01548">
    <property type="entry name" value="DEDD_Tnp_IS110"/>
    <property type="match status" value="1"/>
</dbReference>
<dbReference type="GO" id="GO:0004803">
    <property type="term" value="F:transposase activity"/>
    <property type="evidence" value="ECO:0007669"/>
    <property type="project" value="InterPro"/>
</dbReference>
<dbReference type="InterPro" id="IPR002525">
    <property type="entry name" value="Transp_IS110-like_N"/>
</dbReference>
<dbReference type="Proteomes" id="UP000253606">
    <property type="component" value="Chromosome"/>
</dbReference>
<gene>
    <name evidence="2" type="ORF">ACPOL_5776</name>
</gene>
<organism evidence="2 3">
    <name type="scientific">Acidisarcina polymorpha</name>
    <dbReference type="NCBI Taxonomy" id="2211140"/>
    <lineage>
        <taxon>Bacteria</taxon>
        <taxon>Pseudomonadati</taxon>
        <taxon>Acidobacteriota</taxon>
        <taxon>Terriglobia</taxon>
        <taxon>Terriglobales</taxon>
        <taxon>Acidobacteriaceae</taxon>
        <taxon>Acidisarcina</taxon>
    </lineage>
</organism>
<reference evidence="2 3" key="1">
    <citation type="journal article" date="2018" name="Front. Microbiol.">
        <title>Hydrolytic Capabilities as a Key to Environmental Success: Chitinolytic and Cellulolytic Acidobacteria From Acidic Sub-arctic Soils and Boreal Peatlands.</title>
        <authorList>
            <person name="Belova S.E."/>
            <person name="Ravin N.V."/>
            <person name="Pankratov T.A."/>
            <person name="Rakitin A.L."/>
            <person name="Ivanova A.A."/>
            <person name="Beletsky A.V."/>
            <person name="Mardanov A.V."/>
            <person name="Sinninghe Damste J.S."/>
            <person name="Dedysh S.N."/>
        </authorList>
    </citation>
    <scope>NUCLEOTIDE SEQUENCE [LARGE SCALE GENOMIC DNA]</scope>
    <source>
        <strain evidence="2 3">SBC82</strain>
    </source>
</reference>
<evidence type="ECO:0000313" key="3">
    <source>
        <dbReference type="Proteomes" id="UP000253606"/>
    </source>
</evidence>
<dbReference type="PANTHER" id="PTHR33055">
    <property type="entry name" value="TRANSPOSASE FOR INSERTION SEQUENCE ELEMENT IS1111A"/>
    <property type="match status" value="1"/>
</dbReference>
<dbReference type="AlphaFoldDB" id="A0A2Z5G6Z7"/>
<dbReference type="PANTHER" id="PTHR33055:SF3">
    <property type="entry name" value="PUTATIVE TRANSPOSASE FOR IS117-RELATED"/>
    <property type="match status" value="1"/>
</dbReference>
<evidence type="ECO:0000259" key="1">
    <source>
        <dbReference type="Pfam" id="PF01548"/>
    </source>
</evidence>
<protein>
    <submittedName>
        <fullName evidence="2">Mobile element protein</fullName>
    </submittedName>
</protein>
<accession>A0A2Z5G6Z7</accession>
<feature type="domain" description="Transposase IS110-like N-terminal" evidence="1">
    <location>
        <begin position="28"/>
        <end position="173"/>
    </location>
</feature>